<dbReference type="PANTHER" id="PTHR43434">
    <property type="entry name" value="PHOSPHOGLYCOLATE PHOSPHATASE"/>
    <property type="match status" value="1"/>
</dbReference>
<evidence type="ECO:0000313" key="1">
    <source>
        <dbReference type="EMBL" id="PJE79531.1"/>
    </source>
</evidence>
<dbReference type="InterPro" id="IPR006439">
    <property type="entry name" value="HAD-SF_hydro_IA"/>
</dbReference>
<gene>
    <name evidence="1" type="primary">ppaX</name>
    <name evidence="1" type="ORF">CI610_01507</name>
</gene>
<dbReference type="Gene3D" id="3.40.50.1000">
    <property type="entry name" value="HAD superfamily/HAD-like"/>
    <property type="match status" value="1"/>
</dbReference>
<name>A0A2H9T8G7_9ZZZZ</name>
<dbReference type="GO" id="GO:0005829">
    <property type="term" value="C:cytosol"/>
    <property type="evidence" value="ECO:0007669"/>
    <property type="project" value="TreeGrafter"/>
</dbReference>
<dbReference type="SFLD" id="SFLDG01129">
    <property type="entry name" value="C1.5:_HAD__Beta-PGM__Phosphata"/>
    <property type="match status" value="1"/>
</dbReference>
<comment type="caution">
    <text evidence="1">The sequence shown here is derived from an EMBL/GenBank/DDBJ whole genome shotgun (WGS) entry which is preliminary data.</text>
</comment>
<dbReference type="EMBL" id="NSIT01000063">
    <property type="protein sequence ID" value="PJE79531.1"/>
    <property type="molecule type" value="Genomic_DNA"/>
</dbReference>
<sequence>MTKPYSLIIFDWDGTLSDSIPNIVSALKTAAVQAGIEPAQDDACRGVIGLSLKKAIHTLHPLESDAMIDRLFDLYKTEHHRLEQKPSQLFEGVTEGLNRLRQSDIRLAVATGKRQVSLDRSLRASDCQHFFELTQACDGLPSKPHPKMLEVILEKAGLDVGDALMVGDSVFDLAMAEQIGMDRVGVGYGSQPAKTLQRHKPLMIAEHFKSFIHWLDSRADQPMLMEAK</sequence>
<dbReference type="SFLD" id="SFLDS00003">
    <property type="entry name" value="Haloacid_Dehalogenase"/>
    <property type="match status" value="1"/>
</dbReference>
<protein>
    <submittedName>
        <fullName evidence="1">Pyrophosphatase PpaX</fullName>
        <ecNumber evidence="1">3.6.1.1</ecNumber>
    </submittedName>
</protein>
<dbReference type="SUPFAM" id="SSF56784">
    <property type="entry name" value="HAD-like"/>
    <property type="match status" value="1"/>
</dbReference>
<reference evidence="1" key="1">
    <citation type="journal article" date="2017" name="Appl. Environ. Microbiol.">
        <title>Molecular characterization of an Endozoicomonas-like organism causing infection in king scallop Pecten maximus L.</title>
        <authorList>
            <person name="Cano I."/>
            <person name="van Aerle R."/>
            <person name="Ross S."/>
            <person name="Verner-Jeffreys D.W."/>
            <person name="Paley R.K."/>
            <person name="Rimmer G."/>
            <person name="Ryder D."/>
            <person name="Hooper P."/>
            <person name="Stone D."/>
            <person name="Feist S.W."/>
        </authorList>
    </citation>
    <scope>NUCLEOTIDE SEQUENCE</scope>
</reference>
<dbReference type="EC" id="3.6.1.1" evidence="1"/>
<proteinExistence type="predicted"/>
<dbReference type="AlphaFoldDB" id="A0A2H9T8G7"/>
<dbReference type="GO" id="GO:0008967">
    <property type="term" value="F:phosphoglycolate phosphatase activity"/>
    <property type="evidence" value="ECO:0007669"/>
    <property type="project" value="TreeGrafter"/>
</dbReference>
<organism evidence="1">
    <name type="scientific">invertebrate metagenome</name>
    <dbReference type="NCBI Taxonomy" id="1711999"/>
    <lineage>
        <taxon>unclassified sequences</taxon>
        <taxon>metagenomes</taxon>
        <taxon>organismal metagenomes</taxon>
    </lineage>
</organism>
<dbReference type="PANTHER" id="PTHR43434:SF24">
    <property type="entry name" value="HYDROLASE-RELATED"/>
    <property type="match status" value="1"/>
</dbReference>
<dbReference type="GO" id="GO:0006281">
    <property type="term" value="P:DNA repair"/>
    <property type="evidence" value="ECO:0007669"/>
    <property type="project" value="TreeGrafter"/>
</dbReference>
<dbReference type="Pfam" id="PF13419">
    <property type="entry name" value="HAD_2"/>
    <property type="match status" value="1"/>
</dbReference>
<dbReference type="SFLD" id="SFLDG01135">
    <property type="entry name" value="C1.5.6:_HAD__Beta-PGM__Phospha"/>
    <property type="match status" value="1"/>
</dbReference>
<dbReference type="InterPro" id="IPR023214">
    <property type="entry name" value="HAD_sf"/>
</dbReference>
<keyword evidence="1" id="KW-0378">Hydrolase</keyword>
<dbReference type="InterPro" id="IPR041492">
    <property type="entry name" value="HAD_2"/>
</dbReference>
<dbReference type="GO" id="GO:0004427">
    <property type="term" value="F:inorganic diphosphate phosphatase activity"/>
    <property type="evidence" value="ECO:0007669"/>
    <property type="project" value="UniProtKB-EC"/>
</dbReference>
<accession>A0A2H9T8G7</accession>
<dbReference type="NCBIfam" id="TIGR01549">
    <property type="entry name" value="HAD-SF-IA-v1"/>
    <property type="match status" value="1"/>
</dbReference>
<dbReference type="Gene3D" id="1.10.150.240">
    <property type="entry name" value="Putative phosphatase, domain 2"/>
    <property type="match status" value="1"/>
</dbReference>
<dbReference type="InterPro" id="IPR036412">
    <property type="entry name" value="HAD-like_sf"/>
</dbReference>
<dbReference type="InterPro" id="IPR050155">
    <property type="entry name" value="HAD-like_hydrolase_sf"/>
</dbReference>
<dbReference type="InterPro" id="IPR023198">
    <property type="entry name" value="PGP-like_dom2"/>
</dbReference>